<reference evidence="2" key="2">
    <citation type="submission" date="2021-04" db="EMBL/GenBank/DDBJ databases">
        <authorList>
            <person name="Gilroy R."/>
        </authorList>
    </citation>
    <scope>NUCLEOTIDE SEQUENCE</scope>
    <source>
        <strain evidence="2">ChiBcec2-3848</strain>
    </source>
</reference>
<proteinExistence type="predicted"/>
<feature type="domain" description="Rhodanese" evidence="1">
    <location>
        <begin position="17"/>
        <end position="103"/>
    </location>
</feature>
<dbReference type="CDD" id="cd00158">
    <property type="entry name" value="RHOD"/>
    <property type="match status" value="1"/>
</dbReference>
<dbReference type="Proteomes" id="UP000823886">
    <property type="component" value="Unassembled WGS sequence"/>
</dbReference>
<gene>
    <name evidence="2" type="ORF">H9753_04450</name>
</gene>
<organism evidence="2 3">
    <name type="scientific">Candidatus Blautia merdavium</name>
    <dbReference type="NCBI Taxonomy" id="2838494"/>
    <lineage>
        <taxon>Bacteria</taxon>
        <taxon>Bacillati</taxon>
        <taxon>Bacillota</taxon>
        <taxon>Clostridia</taxon>
        <taxon>Lachnospirales</taxon>
        <taxon>Lachnospiraceae</taxon>
        <taxon>Blautia</taxon>
    </lineage>
</organism>
<dbReference type="InterPro" id="IPR050229">
    <property type="entry name" value="GlpE_sulfurtransferase"/>
</dbReference>
<name>A0A9D2PMC4_9FIRM</name>
<evidence type="ECO:0000313" key="2">
    <source>
        <dbReference type="EMBL" id="HJC62854.1"/>
    </source>
</evidence>
<dbReference type="SUPFAM" id="SSF52821">
    <property type="entry name" value="Rhodanese/Cell cycle control phosphatase"/>
    <property type="match status" value="1"/>
</dbReference>
<evidence type="ECO:0000313" key="3">
    <source>
        <dbReference type="Proteomes" id="UP000823886"/>
    </source>
</evidence>
<dbReference type="PROSITE" id="PS50206">
    <property type="entry name" value="RHODANESE_3"/>
    <property type="match status" value="1"/>
</dbReference>
<dbReference type="EMBL" id="DWVZ01000054">
    <property type="protein sequence ID" value="HJC62854.1"/>
    <property type="molecule type" value="Genomic_DNA"/>
</dbReference>
<dbReference type="PANTHER" id="PTHR43031">
    <property type="entry name" value="FAD-DEPENDENT OXIDOREDUCTASE"/>
    <property type="match status" value="1"/>
</dbReference>
<accession>A0A9D2PMC4</accession>
<dbReference type="InterPro" id="IPR001763">
    <property type="entry name" value="Rhodanese-like_dom"/>
</dbReference>
<comment type="caution">
    <text evidence="2">The sequence shown here is derived from an EMBL/GenBank/DDBJ whole genome shotgun (WGS) entry which is preliminary data.</text>
</comment>
<dbReference type="InterPro" id="IPR036873">
    <property type="entry name" value="Rhodanese-like_dom_sf"/>
</dbReference>
<evidence type="ECO:0000259" key="1">
    <source>
        <dbReference type="PROSITE" id="PS50206"/>
    </source>
</evidence>
<protein>
    <submittedName>
        <fullName evidence="2">Rhodanese-like domain-containing protein</fullName>
    </submittedName>
</protein>
<sequence>MVSIETISADELDEYLGRKDAVIIDLREREAFEKSHFKTAVNIPYEELETSRSLPKRKTLILYCERGGSSLFAARTLMKKGYRVKSVVGGIRCYQGSNLYFSTEHSRMKET</sequence>
<dbReference type="SMART" id="SM00450">
    <property type="entry name" value="RHOD"/>
    <property type="match status" value="1"/>
</dbReference>
<dbReference type="Gene3D" id="3.40.250.10">
    <property type="entry name" value="Rhodanese-like domain"/>
    <property type="match status" value="1"/>
</dbReference>
<dbReference type="AlphaFoldDB" id="A0A9D2PMC4"/>
<dbReference type="Pfam" id="PF00581">
    <property type="entry name" value="Rhodanese"/>
    <property type="match status" value="1"/>
</dbReference>
<reference evidence="2" key="1">
    <citation type="journal article" date="2021" name="PeerJ">
        <title>Extensive microbial diversity within the chicken gut microbiome revealed by metagenomics and culture.</title>
        <authorList>
            <person name="Gilroy R."/>
            <person name="Ravi A."/>
            <person name="Getino M."/>
            <person name="Pursley I."/>
            <person name="Horton D.L."/>
            <person name="Alikhan N.F."/>
            <person name="Baker D."/>
            <person name="Gharbi K."/>
            <person name="Hall N."/>
            <person name="Watson M."/>
            <person name="Adriaenssens E.M."/>
            <person name="Foster-Nyarko E."/>
            <person name="Jarju S."/>
            <person name="Secka A."/>
            <person name="Antonio M."/>
            <person name="Oren A."/>
            <person name="Chaudhuri R.R."/>
            <person name="La Ragione R."/>
            <person name="Hildebrand F."/>
            <person name="Pallen M.J."/>
        </authorList>
    </citation>
    <scope>NUCLEOTIDE SEQUENCE</scope>
    <source>
        <strain evidence="2">ChiBcec2-3848</strain>
    </source>
</reference>
<dbReference type="PANTHER" id="PTHR43031:SF16">
    <property type="entry name" value="OXIDOREDUCTASE"/>
    <property type="match status" value="1"/>
</dbReference>